<dbReference type="RefSeq" id="XP_026685769.1">
    <property type="nucleotide sequence ID" value="XM_026829968.1"/>
</dbReference>
<dbReference type="AlphaFoldDB" id="A0A3Q0JBF7"/>
<evidence type="ECO:0000313" key="2">
    <source>
        <dbReference type="RefSeq" id="XP_026685769.1"/>
    </source>
</evidence>
<dbReference type="Proteomes" id="UP000079169">
    <property type="component" value="Unplaced"/>
</dbReference>
<dbReference type="GeneID" id="113471089"/>
<proteinExistence type="predicted"/>
<protein>
    <submittedName>
        <fullName evidence="2">Uncharacterized protein LOC113471089</fullName>
    </submittedName>
</protein>
<reference evidence="2" key="1">
    <citation type="submission" date="2025-08" db="UniProtKB">
        <authorList>
            <consortium name="RefSeq"/>
        </authorList>
    </citation>
    <scope>IDENTIFICATION</scope>
</reference>
<organism evidence="1 2">
    <name type="scientific">Diaphorina citri</name>
    <name type="common">Asian citrus psyllid</name>
    <dbReference type="NCBI Taxonomy" id="121845"/>
    <lineage>
        <taxon>Eukaryota</taxon>
        <taxon>Metazoa</taxon>
        <taxon>Ecdysozoa</taxon>
        <taxon>Arthropoda</taxon>
        <taxon>Hexapoda</taxon>
        <taxon>Insecta</taxon>
        <taxon>Pterygota</taxon>
        <taxon>Neoptera</taxon>
        <taxon>Paraneoptera</taxon>
        <taxon>Hemiptera</taxon>
        <taxon>Sternorrhyncha</taxon>
        <taxon>Psylloidea</taxon>
        <taxon>Psyllidae</taxon>
        <taxon>Diaphorininae</taxon>
        <taxon>Diaphorina</taxon>
    </lineage>
</organism>
<dbReference type="PaxDb" id="121845-A0A3Q0JBF7"/>
<sequence>MEGAPINISCILTIFEQVKWQLNGRNINQSSVDSGFAATANLTEDNFKYSIHEAILESGYVQSSLFIPRSNKFIHMGLYRCNTLYNDGIFVTIIDGRWHTQ</sequence>
<dbReference type="KEGG" id="dci:113471089"/>
<keyword evidence="1" id="KW-1185">Reference proteome</keyword>
<evidence type="ECO:0000313" key="1">
    <source>
        <dbReference type="Proteomes" id="UP000079169"/>
    </source>
</evidence>
<accession>A0A3Q0JBF7</accession>
<gene>
    <name evidence="2" type="primary">LOC113471089</name>
</gene>
<name>A0A3Q0JBF7_DIACI</name>